<evidence type="ECO:0000313" key="3">
    <source>
        <dbReference type="EnsemblPlants" id="HORVU.MOREX.r3.1HG0021840.1.CDS1"/>
    </source>
</evidence>
<dbReference type="Gramene" id="HORVU.MOREX.r3.1HG0021840.1">
    <property type="protein sequence ID" value="HORVU.MOREX.r3.1HG0021840.1.CDS1"/>
    <property type="gene ID" value="HORVU.MOREX.r3.1HG0021840"/>
</dbReference>
<name>A0A8I6WHP4_HORVV</name>
<dbReference type="OrthoDB" id="585373at2759"/>
<comment type="similarity">
    <text evidence="1">Belongs to the TFP11/STIP family.</text>
</comment>
<dbReference type="PROSITE" id="PS50174">
    <property type="entry name" value="G_PATCH"/>
    <property type="match status" value="1"/>
</dbReference>
<dbReference type="Pfam" id="PF07842">
    <property type="entry name" value="GCFC"/>
    <property type="match status" value="1"/>
</dbReference>
<evidence type="ECO:0000259" key="2">
    <source>
        <dbReference type="PROSITE" id="PS50174"/>
    </source>
</evidence>
<dbReference type="AlphaFoldDB" id="A0A8I6WHP4"/>
<reference evidence="3" key="2">
    <citation type="submission" date="2020-10" db="EMBL/GenBank/DDBJ databases">
        <authorList>
            <person name="Scholz U."/>
            <person name="Mascher M."/>
            <person name="Fiebig A."/>
        </authorList>
    </citation>
    <scope>NUCLEOTIDE SEQUENCE [LARGE SCALE GENOMIC DNA]</scope>
    <source>
        <strain evidence="3">cv. Morex</strain>
    </source>
</reference>
<evidence type="ECO:0000256" key="1">
    <source>
        <dbReference type="ARBA" id="ARBA00010900"/>
    </source>
</evidence>
<dbReference type="SMART" id="SM00443">
    <property type="entry name" value="G_patch"/>
    <property type="match status" value="1"/>
</dbReference>
<dbReference type="GO" id="GO:0071008">
    <property type="term" value="C:U2-type post-mRNA release spliceosomal complex"/>
    <property type="evidence" value="ECO:0000318"/>
    <property type="project" value="GO_Central"/>
</dbReference>
<reference evidence="4" key="1">
    <citation type="journal article" date="2012" name="Nature">
        <title>A physical, genetic and functional sequence assembly of the barley genome.</title>
        <authorList>
            <consortium name="The International Barley Genome Sequencing Consortium"/>
            <person name="Mayer K.F."/>
            <person name="Waugh R."/>
            <person name="Brown J.W."/>
            <person name="Schulman A."/>
            <person name="Langridge P."/>
            <person name="Platzer M."/>
            <person name="Fincher G.B."/>
            <person name="Muehlbauer G.J."/>
            <person name="Sato K."/>
            <person name="Close T.J."/>
            <person name="Wise R.P."/>
            <person name="Stein N."/>
        </authorList>
    </citation>
    <scope>NUCLEOTIDE SEQUENCE [LARGE SCALE GENOMIC DNA]</scope>
    <source>
        <strain evidence="4">cv. Morex</strain>
    </source>
</reference>
<keyword evidence="4" id="KW-1185">Reference proteome</keyword>
<evidence type="ECO:0000313" key="4">
    <source>
        <dbReference type="Proteomes" id="UP000011116"/>
    </source>
</evidence>
<proteinExistence type="inferred from homology"/>
<dbReference type="EnsemblPlants" id="HORVU.MOREX.r3.1HG0021840.1">
    <property type="protein sequence ID" value="HORVU.MOREX.r3.1HG0021840.1.CDS1"/>
    <property type="gene ID" value="HORVU.MOREX.r3.1HG0021840"/>
</dbReference>
<dbReference type="PANTHER" id="PTHR23329">
    <property type="entry name" value="TUFTELIN-INTERACTING PROTEIN 11-RELATED"/>
    <property type="match status" value="1"/>
</dbReference>
<dbReference type="GeneID" id="123407461"/>
<dbReference type="InterPro" id="IPR000467">
    <property type="entry name" value="G_patch_dom"/>
</dbReference>
<dbReference type="KEGG" id="hvg:123407461"/>
<dbReference type="Pfam" id="PF01585">
    <property type="entry name" value="G-patch"/>
    <property type="match status" value="1"/>
</dbReference>
<gene>
    <name evidence="3" type="primary">LOC123407461</name>
</gene>
<dbReference type="GO" id="GO:0003676">
    <property type="term" value="F:nucleic acid binding"/>
    <property type="evidence" value="ECO:0007669"/>
    <property type="project" value="InterPro"/>
</dbReference>
<dbReference type="InterPro" id="IPR045211">
    <property type="entry name" value="TFP11/STIP/Ntr1"/>
</dbReference>
<feature type="domain" description="G-patch" evidence="2">
    <location>
        <begin position="33"/>
        <end position="79"/>
    </location>
</feature>
<dbReference type="SMR" id="A0A8I6WHP4"/>
<sequence>MALLKRSFNAALLDEGDDDSSYPSKMPGSLARTTAPVAKMMRLWNYKQGSGLGAHGQGIVVPVKAINHGSTAGLGHREKPYKNGLPGAPAPSWPAQDEWHESAAVSRALLLERECYEKTLALLRDVQLQGDDSVETAEALAAIVESEEVLRGKRAPGAWRAALPSPAVRHIVDQVLTPSMAMKAREWEPLWNPGCDDWLRPWIPLVGRLPESLYCTVEGKISGCSLDIISPWKGYLDPAHWEIFSRRHILPRLAGWLQQLRITPPKQIDVRFREVMSWAPLVRIEDMVSILEQEFFGKWESALRHWLLSARPSSGEAAAWCAGWKNLFAPELLDDERVLAWLESGVAMVDREAEDLSRLVCHT</sequence>
<dbReference type="RefSeq" id="XP_044956533.1">
    <property type="nucleotide sequence ID" value="XM_045100598.1"/>
</dbReference>
<organism evidence="3 4">
    <name type="scientific">Hordeum vulgare subsp. vulgare</name>
    <name type="common">Domesticated barley</name>
    <dbReference type="NCBI Taxonomy" id="112509"/>
    <lineage>
        <taxon>Eukaryota</taxon>
        <taxon>Viridiplantae</taxon>
        <taxon>Streptophyta</taxon>
        <taxon>Embryophyta</taxon>
        <taxon>Tracheophyta</taxon>
        <taxon>Spermatophyta</taxon>
        <taxon>Magnoliopsida</taxon>
        <taxon>Liliopsida</taxon>
        <taxon>Poales</taxon>
        <taxon>Poaceae</taxon>
        <taxon>BOP clade</taxon>
        <taxon>Pooideae</taxon>
        <taxon>Triticodae</taxon>
        <taxon>Triticeae</taxon>
        <taxon>Hordeinae</taxon>
        <taxon>Hordeum</taxon>
    </lineage>
</organism>
<reference evidence="3" key="3">
    <citation type="submission" date="2022-01" db="UniProtKB">
        <authorList>
            <consortium name="EnsemblPlants"/>
        </authorList>
    </citation>
    <scope>IDENTIFICATION</scope>
    <source>
        <strain evidence="3">subsp. vulgare</strain>
    </source>
</reference>
<dbReference type="GO" id="GO:0000390">
    <property type="term" value="P:spliceosomal complex disassembly"/>
    <property type="evidence" value="ECO:0000318"/>
    <property type="project" value="GO_Central"/>
</dbReference>
<protein>
    <recommendedName>
        <fullName evidence="2">G-patch domain-containing protein</fullName>
    </recommendedName>
</protein>
<dbReference type="Proteomes" id="UP000011116">
    <property type="component" value="Chromosome 1H"/>
</dbReference>
<accession>A0A8I6WHP4</accession>
<dbReference type="PANTHER" id="PTHR23329:SF17">
    <property type="entry name" value="G-PATCH DOMAIN-CONTAINING PROTEIN"/>
    <property type="match status" value="1"/>
</dbReference>
<dbReference type="InterPro" id="IPR022783">
    <property type="entry name" value="GCFC_dom"/>
</dbReference>